<feature type="domain" description="4Fe-4S ferredoxin-type" evidence="4">
    <location>
        <begin position="138"/>
        <end position="169"/>
    </location>
</feature>
<dbReference type="EMBL" id="BORC01000001">
    <property type="protein sequence ID" value="GIN61105.1"/>
    <property type="molecule type" value="Genomic_DNA"/>
</dbReference>
<dbReference type="InterPro" id="IPR017896">
    <property type="entry name" value="4Fe4S_Fe-S-bd"/>
</dbReference>
<dbReference type="GO" id="GO:0046872">
    <property type="term" value="F:metal ion binding"/>
    <property type="evidence" value="ECO:0007669"/>
    <property type="project" value="UniProtKB-KW"/>
</dbReference>
<organism evidence="5 6">
    <name type="scientific">Robertmurraya siralis</name>
    <dbReference type="NCBI Taxonomy" id="77777"/>
    <lineage>
        <taxon>Bacteria</taxon>
        <taxon>Bacillati</taxon>
        <taxon>Bacillota</taxon>
        <taxon>Bacilli</taxon>
        <taxon>Bacillales</taxon>
        <taxon>Bacillaceae</taxon>
        <taxon>Robertmurraya</taxon>
    </lineage>
</organism>
<keyword evidence="2" id="KW-0408">Iron</keyword>
<accession>A0A919WFT1</accession>
<protein>
    <recommendedName>
        <fullName evidence="4">4Fe-4S ferredoxin-type domain-containing protein</fullName>
    </recommendedName>
</protein>
<dbReference type="PROSITE" id="PS00198">
    <property type="entry name" value="4FE4S_FER_1"/>
    <property type="match status" value="1"/>
</dbReference>
<keyword evidence="3" id="KW-0411">Iron-sulfur</keyword>
<evidence type="ECO:0000313" key="5">
    <source>
        <dbReference type="EMBL" id="GIN61105.1"/>
    </source>
</evidence>
<evidence type="ECO:0000259" key="4">
    <source>
        <dbReference type="PROSITE" id="PS51379"/>
    </source>
</evidence>
<dbReference type="Pfam" id="PF12838">
    <property type="entry name" value="Fer4_7"/>
    <property type="match status" value="1"/>
</dbReference>
<dbReference type="Proteomes" id="UP000682111">
    <property type="component" value="Unassembled WGS sequence"/>
</dbReference>
<dbReference type="AlphaFoldDB" id="A0A919WFT1"/>
<dbReference type="SUPFAM" id="SSF54862">
    <property type="entry name" value="4Fe-4S ferredoxins"/>
    <property type="match status" value="1"/>
</dbReference>
<feature type="domain" description="4Fe-4S ferredoxin-type" evidence="4">
    <location>
        <begin position="68"/>
        <end position="99"/>
    </location>
</feature>
<dbReference type="InterPro" id="IPR017900">
    <property type="entry name" value="4Fe4S_Fe_S_CS"/>
</dbReference>
<dbReference type="Gene3D" id="3.30.70.20">
    <property type="match status" value="2"/>
</dbReference>
<reference evidence="5" key="1">
    <citation type="submission" date="2021-03" db="EMBL/GenBank/DDBJ databases">
        <title>Antimicrobial resistance genes in bacteria isolated from Japanese honey, and their potential for conferring macrolide and lincosamide resistance in the American foulbrood pathogen Paenibacillus larvae.</title>
        <authorList>
            <person name="Okamoto M."/>
            <person name="Kumagai M."/>
            <person name="Kanamori H."/>
            <person name="Takamatsu D."/>
        </authorList>
    </citation>
    <scope>NUCLEOTIDE SEQUENCE</scope>
    <source>
        <strain evidence="5">J27TS8</strain>
    </source>
</reference>
<keyword evidence="1" id="KW-0479">Metal-binding</keyword>
<dbReference type="PROSITE" id="PS51379">
    <property type="entry name" value="4FE4S_FER_2"/>
    <property type="match status" value="3"/>
</dbReference>
<keyword evidence="6" id="KW-1185">Reference proteome</keyword>
<evidence type="ECO:0000313" key="6">
    <source>
        <dbReference type="Proteomes" id="UP000682111"/>
    </source>
</evidence>
<evidence type="ECO:0000256" key="2">
    <source>
        <dbReference type="ARBA" id="ARBA00023004"/>
    </source>
</evidence>
<gene>
    <name evidence="5" type="ORF">J27TS8_10980</name>
</gene>
<evidence type="ECO:0000256" key="3">
    <source>
        <dbReference type="ARBA" id="ARBA00023014"/>
    </source>
</evidence>
<proteinExistence type="predicted"/>
<name>A0A919WFT1_9BACI</name>
<comment type="caution">
    <text evidence="5">The sequence shown here is derived from an EMBL/GenBank/DDBJ whole genome shotgun (WGS) entry which is preliminary data.</text>
</comment>
<sequence>MNMEAAAGFLGNLLTYELDLERDFFRPPGTLDELEFLTACSRCGDCKESCPEGIISLFSISYGAKLVNTPFIDPNKNPCTLCNRCVDICPTGALNEEAPKKIGYAAIQKHICLTYKDVMCDYCVYACKTEGAIQLKNGKPVINEDVCNGCGQCVANCISEQKGVQILPLSSYNQSLR</sequence>
<dbReference type="GO" id="GO:0051536">
    <property type="term" value="F:iron-sulfur cluster binding"/>
    <property type="evidence" value="ECO:0007669"/>
    <property type="project" value="UniProtKB-KW"/>
</dbReference>
<feature type="domain" description="4Fe-4S ferredoxin-type" evidence="4">
    <location>
        <begin position="27"/>
        <end position="60"/>
    </location>
</feature>
<dbReference type="CDD" id="cd16373">
    <property type="entry name" value="DMSOR_beta_like"/>
    <property type="match status" value="1"/>
</dbReference>
<evidence type="ECO:0000256" key="1">
    <source>
        <dbReference type="ARBA" id="ARBA00022723"/>
    </source>
</evidence>